<dbReference type="InterPro" id="IPR047187">
    <property type="entry name" value="SF1_C_Upf1"/>
</dbReference>
<dbReference type="InterPro" id="IPR041677">
    <property type="entry name" value="DNA2/NAM7_AAA_11"/>
</dbReference>
<dbReference type="PANTHER" id="PTHR43788">
    <property type="entry name" value="DNA2/NAM7 HELICASE FAMILY MEMBER"/>
    <property type="match status" value="1"/>
</dbReference>
<keyword evidence="10" id="KW-1185">Reference proteome</keyword>
<dbReference type="InterPro" id="IPR001736">
    <property type="entry name" value="PLipase_D/transphosphatidylase"/>
</dbReference>
<evidence type="ECO:0000256" key="7">
    <source>
        <dbReference type="SAM" id="MobiDB-lite"/>
    </source>
</evidence>
<evidence type="ECO:0000256" key="5">
    <source>
        <dbReference type="ARBA" id="ARBA00022840"/>
    </source>
</evidence>
<keyword evidence="5" id="KW-0067">ATP-binding</keyword>
<feature type="compositionally biased region" description="Basic and acidic residues" evidence="7">
    <location>
        <begin position="637"/>
        <end position="649"/>
    </location>
</feature>
<dbReference type="InterPro" id="IPR027417">
    <property type="entry name" value="P-loop_NTPase"/>
</dbReference>
<dbReference type="PANTHER" id="PTHR43788:SF8">
    <property type="entry name" value="DNA-BINDING PROTEIN SMUBP-2"/>
    <property type="match status" value="1"/>
</dbReference>
<dbReference type="PROSITE" id="PS50035">
    <property type="entry name" value="PLD"/>
    <property type="match status" value="1"/>
</dbReference>
<dbReference type="Pfam" id="PF13091">
    <property type="entry name" value="PLDc_2"/>
    <property type="match status" value="1"/>
</dbReference>
<evidence type="ECO:0000259" key="8">
    <source>
        <dbReference type="PROSITE" id="PS50035"/>
    </source>
</evidence>
<dbReference type="InterPro" id="IPR025202">
    <property type="entry name" value="PLD-like_dom"/>
</dbReference>
<gene>
    <name evidence="9" type="ORF">ACFQ2K_16025</name>
</gene>
<comment type="caution">
    <text evidence="9">The sequence shown here is derived from an EMBL/GenBank/DDBJ whole genome shotgun (WGS) entry which is preliminary data.</text>
</comment>
<dbReference type="Proteomes" id="UP001596915">
    <property type="component" value="Unassembled WGS sequence"/>
</dbReference>
<reference evidence="10" key="1">
    <citation type="journal article" date="2019" name="Int. J. Syst. Evol. Microbiol.">
        <title>The Global Catalogue of Microorganisms (GCM) 10K type strain sequencing project: providing services to taxonomists for standard genome sequencing and annotation.</title>
        <authorList>
            <consortium name="The Broad Institute Genomics Platform"/>
            <consortium name="The Broad Institute Genome Sequencing Center for Infectious Disease"/>
            <person name="Wu L."/>
            <person name="Ma J."/>
        </authorList>
    </citation>
    <scope>NUCLEOTIDE SEQUENCE [LARGE SCALE GENOMIC DNA]</scope>
    <source>
        <strain evidence="10">JCM 12607</strain>
    </source>
</reference>
<proteinExistence type="inferred from homology"/>
<feature type="compositionally biased region" description="Basic residues" evidence="7">
    <location>
        <begin position="679"/>
        <end position="699"/>
    </location>
</feature>
<accession>A0ABW2WUV0</accession>
<feature type="domain" description="PLD phosphodiesterase" evidence="8">
    <location>
        <begin position="536"/>
        <end position="563"/>
    </location>
</feature>
<dbReference type="Gene3D" id="3.40.50.300">
    <property type="entry name" value="P-loop containing nucleotide triphosphate hydrolases"/>
    <property type="match status" value="2"/>
</dbReference>
<feature type="region of interest" description="Disordered" evidence="7">
    <location>
        <begin position="578"/>
        <end position="713"/>
    </location>
</feature>
<evidence type="ECO:0000256" key="2">
    <source>
        <dbReference type="ARBA" id="ARBA00022741"/>
    </source>
</evidence>
<feature type="compositionally biased region" description="Low complexity" evidence="7">
    <location>
        <begin position="700"/>
        <end position="713"/>
    </location>
</feature>
<dbReference type="Pfam" id="PF13087">
    <property type="entry name" value="AAA_12"/>
    <property type="match status" value="1"/>
</dbReference>
<evidence type="ECO:0000313" key="10">
    <source>
        <dbReference type="Proteomes" id="UP001596915"/>
    </source>
</evidence>
<keyword evidence="2" id="KW-0547">Nucleotide-binding</keyword>
<dbReference type="CDD" id="cd18808">
    <property type="entry name" value="SF1_C_Upf1"/>
    <property type="match status" value="1"/>
</dbReference>
<feature type="coiled-coil region" evidence="6">
    <location>
        <begin position="115"/>
        <end position="142"/>
    </location>
</feature>
<feature type="region of interest" description="Disordered" evidence="7">
    <location>
        <begin position="49"/>
        <end position="93"/>
    </location>
</feature>
<sequence length="713" mass="78514">MNLAEAASRAASAFDRQRELLDPRIDELARLAHPVDAAELTRLAEATARARSSLDDTEDSLSEARHEHDGLRARLSRTQQQQPGPQPDDRTTVEAAERAGLPALEAERTALHGKAATTLKRCRDLEKQHEQLLKEISRLRTRAEPDIIRNPKVVATTLARMRINKAVAAGPYDVVLVDEAVAHPGCAALLTTHRFGPDLTELVNRIAYGSTLPDGPRLDSAVVARNREEDPEIVLITTDRLGDEGLGVARTPRKGKGRWWTAGSVVAQALAEHHRDQGESVGIVTPYNAQADLTHDWLADQGSLHRSPPVEVRTAHRFQGREFDVVVLDLVEDGRTLGWTGLGDLGSDRDFVRTGARLFNVGATRARRRVYIVAAWSAASRAATGTVLAHVREMATPGPDRRVLGVRAAHLLGMEESELSAEDSTAIQREIWQAFDGHVRWDAVYDEHDYFPAALDAIDTAKESIWLWAPWYYTRLWDVLPHLNAARLRGVRVVVFVAEDSDEGLQRQRRHPNAVTAADAARRLPELQAGVGQVVRIRTMHQKILVVDERTTFLGSLNTLSHRPRAAAPAARSWSGSVAAASPGPCWNTNTPRPSSARPYAHDAVPRWKPGNTRSIRRRHHGVTTGCGPAPRKPPTRRPENPVRAERCVKSIRRTPCSYRSSAGSDHRASPAPRVRAPVSRRARPCAGRRSRPTSRRAAWRGASSSSGCPAGR</sequence>
<dbReference type="Gene3D" id="3.30.870.10">
    <property type="entry name" value="Endonuclease Chain A"/>
    <property type="match status" value="1"/>
</dbReference>
<organism evidence="9 10">
    <name type="scientific">Streptomyces sanglieri</name>
    <dbReference type="NCBI Taxonomy" id="193460"/>
    <lineage>
        <taxon>Bacteria</taxon>
        <taxon>Bacillati</taxon>
        <taxon>Actinomycetota</taxon>
        <taxon>Actinomycetes</taxon>
        <taxon>Kitasatosporales</taxon>
        <taxon>Streptomycetaceae</taxon>
        <taxon>Streptomyces</taxon>
    </lineage>
</organism>
<name>A0ABW2WUV0_9ACTN</name>
<dbReference type="SUPFAM" id="SSF56024">
    <property type="entry name" value="Phospholipase D/nuclease"/>
    <property type="match status" value="1"/>
</dbReference>
<keyword evidence="4" id="KW-0347">Helicase</keyword>
<dbReference type="InterPro" id="IPR041679">
    <property type="entry name" value="DNA2/NAM7-like_C"/>
</dbReference>
<evidence type="ECO:0000256" key="6">
    <source>
        <dbReference type="SAM" id="Coils"/>
    </source>
</evidence>
<evidence type="ECO:0000256" key="3">
    <source>
        <dbReference type="ARBA" id="ARBA00022801"/>
    </source>
</evidence>
<comment type="similarity">
    <text evidence="1">Belongs to the DNA2/NAM7 helicase family.</text>
</comment>
<keyword evidence="6" id="KW-0175">Coiled coil</keyword>
<evidence type="ECO:0000313" key="9">
    <source>
        <dbReference type="EMBL" id="MFD0624057.1"/>
    </source>
</evidence>
<dbReference type="Pfam" id="PF13086">
    <property type="entry name" value="AAA_11"/>
    <property type="match status" value="1"/>
</dbReference>
<protein>
    <submittedName>
        <fullName evidence="9">AAA domain-containing protein</fullName>
    </submittedName>
</protein>
<dbReference type="SUPFAM" id="SSF52540">
    <property type="entry name" value="P-loop containing nucleoside triphosphate hydrolases"/>
    <property type="match status" value="1"/>
</dbReference>
<dbReference type="EMBL" id="JBHTGL010000008">
    <property type="protein sequence ID" value="MFD0624057.1"/>
    <property type="molecule type" value="Genomic_DNA"/>
</dbReference>
<evidence type="ECO:0000256" key="4">
    <source>
        <dbReference type="ARBA" id="ARBA00022806"/>
    </source>
</evidence>
<keyword evidence="3" id="KW-0378">Hydrolase</keyword>
<feature type="compositionally biased region" description="Basic and acidic residues" evidence="7">
    <location>
        <begin position="62"/>
        <end position="72"/>
    </location>
</feature>
<dbReference type="InterPro" id="IPR050534">
    <property type="entry name" value="Coronavir_polyprotein_1ab"/>
</dbReference>
<evidence type="ECO:0000256" key="1">
    <source>
        <dbReference type="ARBA" id="ARBA00007913"/>
    </source>
</evidence>